<gene>
    <name evidence="9" type="ORF">H9702_05605</name>
</gene>
<evidence type="ECO:0000256" key="7">
    <source>
        <dbReference type="ARBA" id="ARBA00023136"/>
    </source>
</evidence>
<dbReference type="InterPro" id="IPR027417">
    <property type="entry name" value="P-loop_NTPase"/>
</dbReference>
<dbReference type="SMART" id="SM00382">
    <property type="entry name" value="AAA"/>
    <property type="match status" value="1"/>
</dbReference>
<dbReference type="PANTHER" id="PTHR43297:SF2">
    <property type="entry name" value="DIPEPTIDE TRANSPORT ATP-BINDING PROTEIN DPPD"/>
    <property type="match status" value="1"/>
</dbReference>
<dbReference type="Pfam" id="PF00005">
    <property type="entry name" value="ABC_tran"/>
    <property type="match status" value="1"/>
</dbReference>
<reference evidence="9" key="1">
    <citation type="journal article" date="2021" name="PeerJ">
        <title>Extensive microbial diversity within the chicken gut microbiome revealed by metagenomics and culture.</title>
        <authorList>
            <person name="Gilroy R."/>
            <person name="Ravi A."/>
            <person name="Getino M."/>
            <person name="Pursley I."/>
            <person name="Horton D.L."/>
            <person name="Alikhan N.F."/>
            <person name="Baker D."/>
            <person name="Gharbi K."/>
            <person name="Hall N."/>
            <person name="Watson M."/>
            <person name="Adriaenssens E.M."/>
            <person name="Foster-Nyarko E."/>
            <person name="Jarju S."/>
            <person name="Secka A."/>
            <person name="Antonio M."/>
            <person name="Oren A."/>
            <person name="Chaudhuri R.R."/>
            <person name="La Ragione R."/>
            <person name="Hildebrand F."/>
            <person name="Pallen M.J."/>
        </authorList>
    </citation>
    <scope>NUCLEOTIDE SEQUENCE</scope>
    <source>
        <strain evidence="9">CHK187-11901</strain>
    </source>
</reference>
<dbReference type="InterPro" id="IPR003593">
    <property type="entry name" value="AAA+_ATPase"/>
</dbReference>
<dbReference type="GO" id="GO:0005886">
    <property type="term" value="C:plasma membrane"/>
    <property type="evidence" value="ECO:0007669"/>
    <property type="project" value="UniProtKB-SubCell"/>
</dbReference>
<keyword evidence="6 9" id="KW-0067">ATP-binding</keyword>
<evidence type="ECO:0000313" key="10">
    <source>
        <dbReference type="Proteomes" id="UP000823896"/>
    </source>
</evidence>
<sequence>MAMLEVNHLTTEFTTENGIVRAVRDVSLHVEKGEVLGIVGESGSGKSQTMFSVMGLLAQNGTITSGSIKIDGEEISPAIIKDRKEYENKMDRIRGNDMAMIFQDPMTFLNPVLRIQTQLIEPIINHNPGISKKEAIERAIELMRKVGIPSPETRIRQYPFQFSGGMRQRIIIAIALACDPKVIIADEPTTALDVTIQAQVLELISNLKDEIDSSIIMITHDLGVVASICDRIAIMYGGKIVEQGTTDEIFYDPKHPYTKGLLSCISNPEELERKELHPIPGSPPDLLNIEDNCPFADRCENAMKVCKMAMPEMKQFSETHICSCWLNHPMAQMKGGSGNE</sequence>
<name>A0A9D2NRG5_9FIRM</name>
<dbReference type="Proteomes" id="UP000823896">
    <property type="component" value="Unassembled WGS sequence"/>
</dbReference>
<dbReference type="AlphaFoldDB" id="A0A9D2NRG5"/>
<dbReference type="InterPro" id="IPR003439">
    <property type="entry name" value="ABC_transporter-like_ATP-bd"/>
</dbReference>
<dbReference type="PANTHER" id="PTHR43297">
    <property type="entry name" value="OLIGOPEPTIDE TRANSPORT ATP-BINDING PROTEIN APPD"/>
    <property type="match status" value="1"/>
</dbReference>
<dbReference type="PROSITE" id="PS00211">
    <property type="entry name" value="ABC_TRANSPORTER_1"/>
    <property type="match status" value="1"/>
</dbReference>
<evidence type="ECO:0000256" key="5">
    <source>
        <dbReference type="ARBA" id="ARBA00022741"/>
    </source>
</evidence>
<keyword evidence="7" id="KW-0472">Membrane</keyword>
<evidence type="ECO:0000256" key="6">
    <source>
        <dbReference type="ARBA" id="ARBA00022840"/>
    </source>
</evidence>
<dbReference type="CDD" id="cd03257">
    <property type="entry name" value="ABC_NikE_OppD_transporters"/>
    <property type="match status" value="1"/>
</dbReference>
<keyword evidence="5" id="KW-0547">Nucleotide-binding</keyword>
<dbReference type="NCBIfam" id="TIGR01727">
    <property type="entry name" value="oligo_HPY"/>
    <property type="match status" value="1"/>
</dbReference>
<proteinExistence type="inferred from homology"/>
<evidence type="ECO:0000259" key="8">
    <source>
        <dbReference type="PROSITE" id="PS50893"/>
    </source>
</evidence>
<dbReference type="InterPro" id="IPR013563">
    <property type="entry name" value="Oligopep_ABC_C"/>
</dbReference>
<dbReference type="Pfam" id="PF08352">
    <property type="entry name" value="oligo_HPY"/>
    <property type="match status" value="1"/>
</dbReference>
<dbReference type="Gene3D" id="3.40.50.300">
    <property type="entry name" value="P-loop containing nucleotide triphosphate hydrolases"/>
    <property type="match status" value="1"/>
</dbReference>
<dbReference type="GO" id="GO:0005524">
    <property type="term" value="F:ATP binding"/>
    <property type="evidence" value="ECO:0007669"/>
    <property type="project" value="UniProtKB-KW"/>
</dbReference>
<dbReference type="EMBL" id="DWWM01000035">
    <property type="protein sequence ID" value="HJC36589.1"/>
    <property type="molecule type" value="Genomic_DNA"/>
</dbReference>
<accession>A0A9D2NRG5</accession>
<dbReference type="GO" id="GO:0015833">
    <property type="term" value="P:peptide transport"/>
    <property type="evidence" value="ECO:0007669"/>
    <property type="project" value="InterPro"/>
</dbReference>
<comment type="subcellular location">
    <subcellularLocation>
        <location evidence="1">Cell membrane</location>
        <topology evidence="1">Peripheral membrane protein</topology>
    </subcellularLocation>
</comment>
<dbReference type="InterPro" id="IPR017871">
    <property type="entry name" value="ABC_transporter-like_CS"/>
</dbReference>
<evidence type="ECO:0000256" key="2">
    <source>
        <dbReference type="ARBA" id="ARBA00005417"/>
    </source>
</evidence>
<comment type="similarity">
    <text evidence="2">Belongs to the ABC transporter superfamily.</text>
</comment>
<evidence type="ECO:0000256" key="3">
    <source>
        <dbReference type="ARBA" id="ARBA00022448"/>
    </source>
</evidence>
<dbReference type="FunFam" id="3.40.50.300:FF:000016">
    <property type="entry name" value="Oligopeptide ABC transporter ATP-binding component"/>
    <property type="match status" value="1"/>
</dbReference>
<dbReference type="PROSITE" id="PS50893">
    <property type="entry name" value="ABC_TRANSPORTER_2"/>
    <property type="match status" value="1"/>
</dbReference>
<protein>
    <submittedName>
        <fullName evidence="9">ABC transporter ATP-binding protein</fullName>
    </submittedName>
</protein>
<reference evidence="9" key="2">
    <citation type="submission" date="2021-04" db="EMBL/GenBank/DDBJ databases">
        <authorList>
            <person name="Gilroy R."/>
        </authorList>
    </citation>
    <scope>NUCLEOTIDE SEQUENCE</scope>
    <source>
        <strain evidence="9">CHK187-11901</strain>
    </source>
</reference>
<feature type="domain" description="ABC transporter" evidence="8">
    <location>
        <begin position="4"/>
        <end position="262"/>
    </location>
</feature>
<evidence type="ECO:0000313" key="9">
    <source>
        <dbReference type="EMBL" id="HJC36589.1"/>
    </source>
</evidence>
<evidence type="ECO:0000256" key="4">
    <source>
        <dbReference type="ARBA" id="ARBA00022475"/>
    </source>
</evidence>
<organism evidence="9 10">
    <name type="scientific">Candidatus Merdibacter merdavium</name>
    <dbReference type="NCBI Taxonomy" id="2838692"/>
    <lineage>
        <taxon>Bacteria</taxon>
        <taxon>Bacillati</taxon>
        <taxon>Bacillota</taxon>
        <taxon>Erysipelotrichia</taxon>
        <taxon>Erysipelotrichales</taxon>
        <taxon>Erysipelotrichaceae</taxon>
        <taxon>Merdibacter</taxon>
    </lineage>
</organism>
<dbReference type="SUPFAM" id="SSF52540">
    <property type="entry name" value="P-loop containing nucleoside triphosphate hydrolases"/>
    <property type="match status" value="1"/>
</dbReference>
<keyword evidence="3" id="KW-0813">Transport</keyword>
<dbReference type="GO" id="GO:0016887">
    <property type="term" value="F:ATP hydrolysis activity"/>
    <property type="evidence" value="ECO:0007669"/>
    <property type="project" value="InterPro"/>
</dbReference>
<evidence type="ECO:0000256" key="1">
    <source>
        <dbReference type="ARBA" id="ARBA00004202"/>
    </source>
</evidence>
<keyword evidence="4" id="KW-1003">Cell membrane</keyword>
<comment type="caution">
    <text evidence="9">The sequence shown here is derived from an EMBL/GenBank/DDBJ whole genome shotgun (WGS) entry which is preliminary data.</text>
</comment>
<dbReference type="InterPro" id="IPR050388">
    <property type="entry name" value="ABC_Ni/Peptide_Import"/>
</dbReference>